<accession>X6P9K0</accession>
<dbReference type="Proteomes" id="UP000023152">
    <property type="component" value="Unassembled WGS sequence"/>
</dbReference>
<evidence type="ECO:0000313" key="2">
    <source>
        <dbReference type="Proteomes" id="UP000023152"/>
    </source>
</evidence>
<dbReference type="AlphaFoldDB" id="X6P9K0"/>
<organism evidence="1 2">
    <name type="scientific">Reticulomyxa filosa</name>
    <dbReference type="NCBI Taxonomy" id="46433"/>
    <lineage>
        <taxon>Eukaryota</taxon>
        <taxon>Sar</taxon>
        <taxon>Rhizaria</taxon>
        <taxon>Retaria</taxon>
        <taxon>Foraminifera</taxon>
        <taxon>Monothalamids</taxon>
        <taxon>Reticulomyxidae</taxon>
        <taxon>Reticulomyxa</taxon>
    </lineage>
</organism>
<comment type="caution">
    <text evidence="1">The sequence shown here is derived from an EMBL/GenBank/DDBJ whole genome shotgun (WGS) entry which is preliminary data.</text>
</comment>
<dbReference type="EMBL" id="ASPP01002230">
    <property type="protein sequence ID" value="ETO34846.1"/>
    <property type="molecule type" value="Genomic_DNA"/>
</dbReference>
<protein>
    <submittedName>
        <fullName evidence="1">Uncharacterized protein</fullName>
    </submittedName>
</protein>
<sequence length="162" mass="18876">MILDQFSDLALHKLIQQAQSVMVATHVSNKLMLWVIMHWYVSMEEAEFIDTIYKKALDKYYQHKIRKYGANCERKNIEYIPLIAETTSCWHRDAVAIFKIIANIIADKENKEISIAIEIVYKAFSVALQKGNLCPSTPIATKLFNQNFHPPLALFFYFKIFI</sequence>
<proteinExistence type="predicted"/>
<keyword evidence="2" id="KW-1185">Reference proteome</keyword>
<gene>
    <name evidence="1" type="ORF">RFI_02242</name>
</gene>
<name>X6P9K0_RETFI</name>
<reference evidence="1 2" key="1">
    <citation type="journal article" date="2013" name="Curr. Biol.">
        <title>The Genome of the Foraminiferan Reticulomyxa filosa.</title>
        <authorList>
            <person name="Glockner G."/>
            <person name="Hulsmann N."/>
            <person name="Schleicher M."/>
            <person name="Noegel A.A."/>
            <person name="Eichinger L."/>
            <person name="Gallinger C."/>
            <person name="Pawlowski J."/>
            <person name="Sierra R."/>
            <person name="Euteneuer U."/>
            <person name="Pillet L."/>
            <person name="Moustafa A."/>
            <person name="Platzer M."/>
            <person name="Groth M."/>
            <person name="Szafranski K."/>
            <person name="Schliwa M."/>
        </authorList>
    </citation>
    <scope>NUCLEOTIDE SEQUENCE [LARGE SCALE GENOMIC DNA]</scope>
</reference>
<evidence type="ECO:0000313" key="1">
    <source>
        <dbReference type="EMBL" id="ETO34846.1"/>
    </source>
</evidence>